<dbReference type="SUPFAM" id="SSF49599">
    <property type="entry name" value="TRAF domain-like"/>
    <property type="match status" value="1"/>
</dbReference>
<keyword evidence="5" id="KW-1185">Reference proteome</keyword>
<dbReference type="Proteomes" id="UP001620626">
    <property type="component" value="Unassembled WGS sequence"/>
</dbReference>
<dbReference type="Pfam" id="PF00651">
    <property type="entry name" value="BTB"/>
    <property type="match status" value="1"/>
</dbReference>
<gene>
    <name evidence="4" type="ORF">niasHT_032320</name>
</gene>
<evidence type="ECO:0000256" key="1">
    <source>
        <dbReference type="SAM" id="MobiDB-lite"/>
    </source>
</evidence>
<feature type="compositionally biased region" description="Polar residues" evidence="1">
    <location>
        <begin position="1"/>
        <end position="20"/>
    </location>
</feature>
<protein>
    <recommendedName>
        <fullName evidence="6">BTB domain-containing protein</fullName>
    </recommendedName>
</protein>
<feature type="domain" description="BTB" evidence="2">
    <location>
        <begin position="191"/>
        <end position="254"/>
    </location>
</feature>
<dbReference type="InterPro" id="IPR000210">
    <property type="entry name" value="BTB/POZ_dom"/>
</dbReference>
<dbReference type="Gene3D" id="3.30.710.10">
    <property type="entry name" value="Potassium Channel Kv1.1, Chain A"/>
    <property type="match status" value="1"/>
</dbReference>
<dbReference type="EMBL" id="JBICBT010001381">
    <property type="protein sequence ID" value="KAL3070530.1"/>
    <property type="molecule type" value="Genomic_DNA"/>
</dbReference>
<dbReference type="PROSITE" id="PS50144">
    <property type="entry name" value="MATH"/>
    <property type="match status" value="1"/>
</dbReference>
<feature type="domain" description="MATH" evidence="3">
    <location>
        <begin position="41"/>
        <end position="175"/>
    </location>
</feature>
<accession>A0ABD2I091</accession>
<evidence type="ECO:0000259" key="2">
    <source>
        <dbReference type="PROSITE" id="PS50097"/>
    </source>
</evidence>
<feature type="region of interest" description="Disordered" evidence="1">
    <location>
        <begin position="1"/>
        <end position="33"/>
    </location>
</feature>
<dbReference type="InterPro" id="IPR011333">
    <property type="entry name" value="SKP1/BTB/POZ_sf"/>
</dbReference>
<evidence type="ECO:0000313" key="4">
    <source>
        <dbReference type="EMBL" id="KAL3070530.1"/>
    </source>
</evidence>
<dbReference type="PANTHER" id="PTHR47022:SF1">
    <property type="entry name" value="BTB AND MATH DOMAIN-CONTAINING PROTEIN 36-RELATED"/>
    <property type="match status" value="1"/>
</dbReference>
<dbReference type="CDD" id="cd18186">
    <property type="entry name" value="BTB_POZ_ZBTB_KLHL-like"/>
    <property type="match status" value="1"/>
</dbReference>
<proteinExistence type="predicted"/>
<comment type="caution">
    <text evidence="4">The sequence shown here is derived from an EMBL/GenBank/DDBJ whole genome shotgun (WGS) entry which is preliminary data.</text>
</comment>
<dbReference type="SUPFAM" id="SSF54695">
    <property type="entry name" value="POZ domain"/>
    <property type="match status" value="1"/>
</dbReference>
<evidence type="ECO:0008006" key="6">
    <source>
        <dbReference type="Google" id="ProtNLM"/>
    </source>
</evidence>
<dbReference type="InterPro" id="IPR008974">
    <property type="entry name" value="TRAF-like"/>
</dbReference>
<evidence type="ECO:0000259" key="3">
    <source>
        <dbReference type="PROSITE" id="PS50144"/>
    </source>
</evidence>
<dbReference type="PROSITE" id="PS50097">
    <property type="entry name" value="BTB"/>
    <property type="match status" value="1"/>
</dbReference>
<reference evidence="4 5" key="1">
    <citation type="submission" date="2024-10" db="EMBL/GenBank/DDBJ databases">
        <authorList>
            <person name="Kim D."/>
        </authorList>
    </citation>
    <scope>NUCLEOTIDE SEQUENCE [LARGE SCALE GENOMIC DNA]</scope>
    <source>
        <strain evidence="4">BH-2024</strain>
    </source>
</reference>
<dbReference type="SMART" id="SM00225">
    <property type="entry name" value="BTB"/>
    <property type="match status" value="1"/>
</dbReference>
<dbReference type="InterPro" id="IPR002083">
    <property type="entry name" value="MATH/TRAF_dom"/>
</dbReference>
<dbReference type="Gene3D" id="2.60.210.10">
    <property type="entry name" value="Apoptosis, Tumor Necrosis Factor Receptor Associated Protein 2, Chain A"/>
    <property type="match status" value="1"/>
</dbReference>
<dbReference type="Pfam" id="PF22486">
    <property type="entry name" value="MATH_2"/>
    <property type="match status" value="1"/>
</dbReference>
<dbReference type="AlphaFoldDB" id="A0ABD2I091"/>
<evidence type="ECO:0000313" key="5">
    <source>
        <dbReference type="Proteomes" id="UP001620626"/>
    </source>
</evidence>
<sequence length="357" mass="40186">MDDRNGSNSQALSAADQQSINDDHSADQEQDDDINNVYKHKGQIEFRMTNFKAFSEGTEPKEVLSEPVVYMNGLPWRILAKHNDDASFGLFLCCFGDETDMAWNCLATKQLSVVPCAKSGQKCQMKEGNNNAYDRFDAKKLRWGWEKFAKFEDVMNEQKGFYDAEGDAVTFKAQVVTQPPNGMPGLRTVDTLRVNGQLVYVNKFMLAAYSNFFRKMFFVDKTTDIQIDSMNGNAVPLFERLIATMEPTNAALDDDCVEGVLMLASQFLLDCVKNRCARFLLANSRKSAISKFRLAHQCGITAMKKQVLDAMNKSDFDIAGPNYMVALLDHSKMDRYALKDWTNGTSNCLSLRLSDGE</sequence>
<dbReference type="PANTHER" id="PTHR47022">
    <property type="entry name" value="BTB AND MATH DOMAIN-CONTAINING PROTEIN 36-RELATED"/>
    <property type="match status" value="1"/>
</dbReference>
<name>A0ABD2I091_9BILA</name>
<organism evidence="4 5">
    <name type="scientific">Heterodera trifolii</name>
    <dbReference type="NCBI Taxonomy" id="157864"/>
    <lineage>
        <taxon>Eukaryota</taxon>
        <taxon>Metazoa</taxon>
        <taxon>Ecdysozoa</taxon>
        <taxon>Nematoda</taxon>
        <taxon>Chromadorea</taxon>
        <taxon>Rhabditida</taxon>
        <taxon>Tylenchina</taxon>
        <taxon>Tylenchomorpha</taxon>
        <taxon>Tylenchoidea</taxon>
        <taxon>Heteroderidae</taxon>
        <taxon>Heteroderinae</taxon>
        <taxon>Heterodera</taxon>
    </lineage>
</organism>